<evidence type="ECO:0000256" key="1">
    <source>
        <dbReference type="ARBA" id="ARBA00010936"/>
    </source>
</evidence>
<gene>
    <name evidence="7 8" type="primary">deoC</name>
    <name evidence="8" type="ORF">GCM10010831_18740</name>
</gene>
<evidence type="ECO:0000256" key="2">
    <source>
        <dbReference type="ARBA" id="ARBA00022490"/>
    </source>
</evidence>
<feature type="active site" description="Proton donor/acceptor" evidence="7">
    <location>
        <position position="106"/>
    </location>
</feature>
<accession>A0A916ZXA2</accession>
<dbReference type="NCBIfam" id="TIGR00126">
    <property type="entry name" value="deoC"/>
    <property type="match status" value="1"/>
</dbReference>
<evidence type="ECO:0000256" key="5">
    <source>
        <dbReference type="ARBA" id="ARBA00048791"/>
    </source>
</evidence>
<comment type="pathway">
    <text evidence="7">Carbohydrate degradation; 2-deoxy-D-ribose 1-phosphate degradation; D-glyceraldehyde 3-phosphate and acetaldehyde from 2-deoxy-alpha-D-ribose 1-phosphate: step 2/2.</text>
</comment>
<dbReference type="PANTHER" id="PTHR10889:SF1">
    <property type="entry name" value="DEOXYRIBOSE-PHOSPHATE ALDOLASE"/>
    <property type="match status" value="1"/>
</dbReference>
<dbReference type="Pfam" id="PF01791">
    <property type="entry name" value="DeoC"/>
    <property type="match status" value="1"/>
</dbReference>
<comment type="catalytic activity">
    <reaction evidence="5 7">
        <text>2-deoxy-D-ribose 5-phosphate = D-glyceraldehyde 3-phosphate + acetaldehyde</text>
        <dbReference type="Rhea" id="RHEA:12821"/>
        <dbReference type="ChEBI" id="CHEBI:15343"/>
        <dbReference type="ChEBI" id="CHEBI:59776"/>
        <dbReference type="ChEBI" id="CHEBI:62877"/>
        <dbReference type="EC" id="4.1.2.4"/>
    </reaction>
</comment>
<dbReference type="GO" id="GO:0009264">
    <property type="term" value="P:deoxyribonucleotide catabolic process"/>
    <property type="evidence" value="ECO:0007669"/>
    <property type="project" value="UniProtKB-UniRule"/>
</dbReference>
<protein>
    <recommendedName>
        <fullName evidence="7">Deoxyribose-phosphate aldolase</fullName>
        <shortName evidence="7">DERA</shortName>
        <ecNumber evidence="7">4.1.2.4</ecNumber>
    </recommendedName>
    <alternativeName>
        <fullName evidence="7">2-deoxy-D-ribose 5-phosphate aldolase</fullName>
    </alternativeName>
    <alternativeName>
        <fullName evidence="7">Phosphodeoxyriboaldolase</fullName>
        <shortName evidence="7">Deoxyriboaldolase</shortName>
    </alternativeName>
</protein>
<dbReference type="SMART" id="SM01133">
    <property type="entry name" value="DeoC"/>
    <property type="match status" value="1"/>
</dbReference>
<keyword evidence="4 7" id="KW-0704">Schiff base</keyword>
<proteinExistence type="inferred from homology"/>
<dbReference type="GO" id="GO:0004139">
    <property type="term" value="F:deoxyribose-phosphate aldolase activity"/>
    <property type="evidence" value="ECO:0007669"/>
    <property type="project" value="UniProtKB-UniRule"/>
</dbReference>
<dbReference type="GO" id="GO:0006018">
    <property type="term" value="P:2-deoxyribose 1-phosphate catabolic process"/>
    <property type="evidence" value="ECO:0007669"/>
    <property type="project" value="UniProtKB-UniRule"/>
</dbReference>
<comment type="function">
    <text evidence="6 7">Catalyzes a reversible aldol reaction between acetaldehyde and D-glyceraldehyde 3-phosphate to generate 2-deoxy-D-ribose 5-phosphate.</text>
</comment>
<evidence type="ECO:0000256" key="4">
    <source>
        <dbReference type="ARBA" id="ARBA00023270"/>
    </source>
</evidence>
<comment type="caution">
    <text evidence="8">The sequence shown here is derived from an EMBL/GenBank/DDBJ whole genome shotgun (WGS) entry which is preliminary data.</text>
</comment>
<name>A0A916ZXA2_9FLAO</name>
<evidence type="ECO:0000256" key="3">
    <source>
        <dbReference type="ARBA" id="ARBA00023239"/>
    </source>
</evidence>
<dbReference type="Gene3D" id="3.20.20.70">
    <property type="entry name" value="Aldolase class I"/>
    <property type="match status" value="1"/>
</dbReference>
<dbReference type="Proteomes" id="UP000599688">
    <property type="component" value="Unassembled WGS sequence"/>
</dbReference>
<dbReference type="EMBL" id="BMGL01000010">
    <property type="protein sequence ID" value="GGE17745.1"/>
    <property type="molecule type" value="Genomic_DNA"/>
</dbReference>
<reference evidence="8 9" key="1">
    <citation type="journal article" date="2014" name="Int. J. Syst. Evol. Microbiol.">
        <title>Complete genome sequence of Corynebacterium casei LMG S-19264T (=DSM 44701T), isolated from a smear-ripened cheese.</title>
        <authorList>
            <consortium name="US DOE Joint Genome Institute (JGI-PGF)"/>
            <person name="Walter F."/>
            <person name="Albersmeier A."/>
            <person name="Kalinowski J."/>
            <person name="Ruckert C."/>
        </authorList>
    </citation>
    <scope>NUCLEOTIDE SEQUENCE [LARGE SCALE GENOMIC DNA]</scope>
    <source>
        <strain evidence="8 9">CGMCC 1.12925</strain>
    </source>
</reference>
<dbReference type="CDD" id="cd00959">
    <property type="entry name" value="DeoC"/>
    <property type="match status" value="1"/>
</dbReference>
<feature type="active site" description="Schiff-base intermediate with acetaldehyde" evidence="7">
    <location>
        <position position="168"/>
    </location>
</feature>
<comment type="similarity">
    <text evidence="1 7">Belongs to the DeoC/FbaB aldolase family. DeoC type 1 subfamily.</text>
</comment>
<dbReference type="GO" id="GO:0016052">
    <property type="term" value="P:carbohydrate catabolic process"/>
    <property type="evidence" value="ECO:0007669"/>
    <property type="project" value="TreeGrafter"/>
</dbReference>
<sequence>MFKEAKDIIFEKNIEFIMKINTYIDHTLLKADATLAQIQQLCEEAKTYQFASVCIPSYFVADAYKILRQTNVKVCTVVGFPLGNSSTETKVREAQIAIENGAEEIDMVINQAAIKSNKWDDVQSDISQVKVVTGNYILKVILETCNLTDEEIARACQEADRAGADFVKTSTGFASDGATVEAVQIMKANISANVKIKASGGIRDLETVQKYIDLGVSRIGASSGVAIMEGTASNSSY</sequence>
<dbReference type="InterPro" id="IPR028581">
    <property type="entry name" value="DeoC_typeI"/>
</dbReference>
<organism evidence="8 9">
    <name type="scientific">Psychroflexus salis</name>
    <dbReference type="NCBI Taxonomy" id="1526574"/>
    <lineage>
        <taxon>Bacteria</taxon>
        <taxon>Pseudomonadati</taxon>
        <taxon>Bacteroidota</taxon>
        <taxon>Flavobacteriia</taxon>
        <taxon>Flavobacteriales</taxon>
        <taxon>Flavobacteriaceae</taxon>
        <taxon>Psychroflexus</taxon>
    </lineage>
</organism>
<evidence type="ECO:0000313" key="9">
    <source>
        <dbReference type="Proteomes" id="UP000599688"/>
    </source>
</evidence>
<comment type="subcellular location">
    <subcellularLocation>
        <location evidence="7">Cytoplasm</location>
    </subcellularLocation>
</comment>
<dbReference type="AlphaFoldDB" id="A0A916ZXA2"/>
<dbReference type="InterPro" id="IPR013785">
    <property type="entry name" value="Aldolase_TIM"/>
</dbReference>
<keyword evidence="9" id="KW-1185">Reference proteome</keyword>
<dbReference type="PIRSF" id="PIRSF001357">
    <property type="entry name" value="DeoC"/>
    <property type="match status" value="1"/>
</dbReference>
<feature type="active site" description="Proton donor/acceptor" evidence="7">
    <location>
        <position position="197"/>
    </location>
</feature>
<dbReference type="GO" id="GO:0005737">
    <property type="term" value="C:cytoplasm"/>
    <property type="evidence" value="ECO:0007669"/>
    <property type="project" value="UniProtKB-SubCell"/>
</dbReference>
<dbReference type="EC" id="4.1.2.4" evidence="7"/>
<dbReference type="SUPFAM" id="SSF51569">
    <property type="entry name" value="Aldolase"/>
    <property type="match status" value="1"/>
</dbReference>
<dbReference type="FunFam" id="3.20.20.70:FF:000044">
    <property type="entry name" value="Deoxyribose-phosphate aldolase"/>
    <property type="match status" value="1"/>
</dbReference>
<dbReference type="HAMAP" id="MF_00114">
    <property type="entry name" value="DeoC_type1"/>
    <property type="match status" value="1"/>
</dbReference>
<evidence type="ECO:0000256" key="6">
    <source>
        <dbReference type="ARBA" id="ARBA00056337"/>
    </source>
</evidence>
<dbReference type="InterPro" id="IPR011343">
    <property type="entry name" value="DeoC"/>
</dbReference>
<evidence type="ECO:0000256" key="7">
    <source>
        <dbReference type="HAMAP-Rule" id="MF_00114"/>
    </source>
</evidence>
<dbReference type="InterPro" id="IPR002915">
    <property type="entry name" value="DeoC/FbaB/LacD_aldolase"/>
</dbReference>
<dbReference type="PANTHER" id="PTHR10889">
    <property type="entry name" value="DEOXYRIBOSE-PHOSPHATE ALDOLASE"/>
    <property type="match status" value="1"/>
</dbReference>
<keyword evidence="3 7" id="KW-0456">Lyase</keyword>
<keyword evidence="2 7" id="KW-0963">Cytoplasm</keyword>
<evidence type="ECO:0000313" key="8">
    <source>
        <dbReference type="EMBL" id="GGE17745.1"/>
    </source>
</evidence>